<dbReference type="OrthoDB" id="5525739at2"/>
<organism evidence="1 2">
    <name type="scientific">Polyangium spumosum</name>
    <dbReference type="NCBI Taxonomy" id="889282"/>
    <lineage>
        <taxon>Bacteria</taxon>
        <taxon>Pseudomonadati</taxon>
        <taxon>Myxococcota</taxon>
        <taxon>Polyangia</taxon>
        <taxon>Polyangiales</taxon>
        <taxon>Polyangiaceae</taxon>
        <taxon>Polyangium</taxon>
    </lineage>
</organism>
<dbReference type="AlphaFoldDB" id="A0A6N7Q0D6"/>
<dbReference type="EMBL" id="WJIE01000009">
    <property type="protein sequence ID" value="MRG95744.1"/>
    <property type="molecule type" value="Genomic_DNA"/>
</dbReference>
<proteinExistence type="predicted"/>
<evidence type="ECO:0000313" key="1">
    <source>
        <dbReference type="EMBL" id="MRG95744.1"/>
    </source>
</evidence>
<evidence type="ECO:0000313" key="2">
    <source>
        <dbReference type="Proteomes" id="UP000440224"/>
    </source>
</evidence>
<dbReference type="RefSeq" id="WP_153822567.1">
    <property type="nucleotide sequence ID" value="NZ_WJIE01000009.1"/>
</dbReference>
<comment type="caution">
    <text evidence="1">The sequence shown here is derived from an EMBL/GenBank/DDBJ whole genome shotgun (WGS) entry which is preliminary data.</text>
</comment>
<protein>
    <submittedName>
        <fullName evidence="1">Uncharacterized protein</fullName>
    </submittedName>
</protein>
<keyword evidence="2" id="KW-1185">Reference proteome</keyword>
<dbReference type="PROSITE" id="PS51257">
    <property type="entry name" value="PROKAR_LIPOPROTEIN"/>
    <property type="match status" value="1"/>
</dbReference>
<gene>
    <name evidence="1" type="ORF">GF068_28075</name>
</gene>
<name>A0A6N7Q0D6_9BACT</name>
<dbReference type="Proteomes" id="UP000440224">
    <property type="component" value="Unassembled WGS sequence"/>
</dbReference>
<reference evidence="1 2" key="1">
    <citation type="submission" date="2019-10" db="EMBL/GenBank/DDBJ databases">
        <title>A soil myxobacterium in the family Polyangiaceae.</title>
        <authorList>
            <person name="Li Y."/>
            <person name="Wang J."/>
        </authorList>
    </citation>
    <scope>NUCLEOTIDE SEQUENCE [LARGE SCALE GENOMIC DNA]</scope>
    <source>
        <strain evidence="1 2">DSM 14734</strain>
    </source>
</reference>
<sequence>MRDKFGGSFRGVLLATLLVSCETAEPEPAPAPPFAPSASAAPAAPVLPRRPTVRHYLARKDERCEVYAVDGDRVSAATRTPCPQDLQVGERIRVMGKSCMREGIAERAQPVVCPGALLTAATPPDVDAGGT</sequence>
<accession>A0A6N7Q0D6</accession>